<evidence type="ECO:0000313" key="12">
    <source>
        <dbReference type="Proteomes" id="UP000325055"/>
    </source>
</evidence>
<dbReference type="GO" id="GO:0003676">
    <property type="term" value="F:nucleic acid binding"/>
    <property type="evidence" value="ECO:0007669"/>
    <property type="project" value="InterPro"/>
</dbReference>
<evidence type="ECO:0000313" key="5">
    <source>
        <dbReference type="EMBL" id="KAA5414407.1"/>
    </source>
</evidence>
<dbReference type="CDD" id="cd04458">
    <property type="entry name" value="CSP_CDS"/>
    <property type="match status" value="1"/>
</dbReference>
<dbReference type="eggNOG" id="COG1278">
    <property type="taxonomic scope" value="Bacteria"/>
</dbReference>
<dbReference type="Proteomes" id="UP000283341">
    <property type="component" value="Unassembled WGS sequence"/>
</dbReference>
<dbReference type="Proteomes" id="UP000061809">
    <property type="component" value="Chromosome"/>
</dbReference>
<dbReference type="SMART" id="SM00357">
    <property type="entry name" value="CSP"/>
    <property type="match status" value="1"/>
</dbReference>
<dbReference type="InterPro" id="IPR011129">
    <property type="entry name" value="CSD"/>
</dbReference>
<reference evidence="12 13" key="3">
    <citation type="journal article" date="2019" name="Nat. Med.">
        <title>A library of human gut bacterial isolates paired with longitudinal multiomics data enables mechanistic microbiome research.</title>
        <authorList>
            <person name="Poyet M."/>
            <person name="Groussin M."/>
            <person name="Gibbons S.M."/>
            <person name="Avila-Pacheco J."/>
            <person name="Jiang X."/>
            <person name="Kearney S.M."/>
            <person name="Perrotta A.R."/>
            <person name="Berdy B."/>
            <person name="Zhao S."/>
            <person name="Lieberman T.D."/>
            <person name="Swanson P.K."/>
            <person name="Smith M."/>
            <person name="Roesemann S."/>
            <person name="Alexander J.E."/>
            <person name="Rich S.A."/>
            <person name="Livny J."/>
            <person name="Vlamakis H."/>
            <person name="Clish C."/>
            <person name="Bullock K."/>
            <person name="Deik A."/>
            <person name="Scott J."/>
            <person name="Pierce K.A."/>
            <person name="Xavier R.J."/>
            <person name="Alm E.J."/>
        </authorList>
    </citation>
    <scope>NUCLEOTIDE SEQUENCE [LARGE SCALE GENOMIC DNA]</scope>
    <source>
        <strain evidence="5 13">BIOML-A6</strain>
        <strain evidence="4 12">BIOML-A7</strain>
        <strain evidence="6 14">BIOML-A8</strain>
    </source>
</reference>
<dbReference type="PROSITE" id="PS51857">
    <property type="entry name" value="CSD_2"/>
    <property type="match status" value="1"/>
</dbReference>
<dbReference type="Proteomes" id="UP000482653">
    <property type="component" value="Unassembled WGS sequence"/>
</dbReference>
<evidence type="ECO:0000313" key="11">
    <source>
        <dbReference type="Proteomes" id="UP000283341"/>
    </source>
</evidence>
<evidence type="ECO:0000313" key="9">
    <source>
        <dbReference type="EMBL" id="RGS37864.1"/>
    </source>
</evidence>
<dbReference type="EMBL" id="VVYW01000018">
    <property type="protein sequence ID" value="KAA5405576.1"/>
    <property type="molecule type" value="Genomic_DNA"/>
</dbReference>
<evidence type="ECO:0000313" key="10">
    <source>
        <dbReference type="Proteomes" id="UP000061809"/>
    </source>
</evidence>
<proteinExistence type="predicted"/>
<dbReference type="EMBL" id="JAVSNH010000001">
    <property type="protein sequence ID" value="MDT4511810.1"/>
    <property type="molecule type" value="Genomic_DNA"/>
</dbReference>
<evidence type="ECO:0000256" key="1">
    <source>
        <dbReference type="SAM" id="MobiDB-lite"/>
    </source>
</evidence>
<dbReference type="GO" id="GO:0005829">
    <property type="term" value="C:cytosol"/>
    <property type="evidence" value="ECO:0007669"/>
    <property type="project" value="UniProtKB-ARBA"/>
</dbReference>
<dbReference type="Proteomes" id="UP001221924">
    <property type="component" value="Unassembled WGS sequence"/>
</dbReference>
<dbReference type="KEGG" id="bcel:BcellWH2_00097"/>
<accession>A0A0P0GH59</accession>
<evidence type="ECO:0000313" key="14">
    <source>
        <dbReference type="Proteomes" id="UP000482653"/>
    </source>
</evidence>
<sequence>MAVKRVTSSKRDREKAKQSKREEKQKRKEERLSSGSRSFEEMLAYVDENGILHSTPEGVKPKEEIDASEIEISIPKKGEAEEVLPLNGRIEHFNVSRGYGFIKDLGSGEKYFFHVTSAPEGITEGDNVTFEIERGTRGMNAVRISIINK</sequence>
<evidence type="ECO:0000313" key="7">
    <source>
        <dbReference type="EMBL" id="MDE8693639.1"/>
    </source>
</evidence>
<dbReference type="EMBL" id="CP012801">
    <property type="protein sequence ID" value="ALJ57373.1"/>
    <property type="molecule type" value="Genomic_DNA"/>
</dbReference>
<dbReference type="EMBL" id="VVYX01000011">
    <property type="protein sequence ID" value="KAA5419505.1"/>
    <property type="molecule type" value="Genomic_DNA"/>
</dbReference>
<dbReference type="RefSeq" id="WP_007213973.1">
    <property type="nucleotide sequence ID" value="NZ_CABMLT010000013.1"/>
</dbReference>
<evidence type="ECO:0000313" key="3">
    <source>
        <dbReference type="EMBL" id="ALJ57373.1"/>
    </source>
</evidence>
<dbReference type="EMBL" id="JARFID010000004">
    <property type="protein sequence ID" value="MDE8693639.1"/>
    <property type="molecule type" value="Genomic_DNA"/>
</dbReference>
<dbReference type="PRINTS" id="PR00050">
    <property type="entry name" value="COLDSHOCK"/>
</dbReference>
<dbReference type="PATRIC" id="fig|246787.4.peg.101"/>
<reference evidence="8" key="5">
    <citation type="submission" date="2023-08" db="EMBL/GenBank/DDBJ databases">
        <title>Reintroducing virulent viruses to syntetic microbiomes.</title>
        <authorList>
            <person name="Wilde J."/>
            <person name="Boyes R."/>
            <person name="Robinson A.V."/>
            <person name="Daisley B.A."/>
            <person name="Allen-Vercoe E."/>
        </authorList>
    </citation>
    <scope>NUCLEOTIDE SEQUENCE</scope>
    <source>
        <strain evidence="8">225I_12FAA</strain>
    </source>
</reference>
<evidence type="ECO:0000313" key="6">
    <source>
        <dbReference type="EMBL" id="KAA5419505.1"/>
    </source>
</evidence>
<dbReference type="InterPro" id="IPR002059">
    <property type="entry name" value="CSP_DNA-bd"/>
</dbReference>
<feature type="region of interest" description="Disordered" evidence="1">
    <location>
        <begin position="1"/>
        <end position="39"/>
    </location>
</feature>
<evidence type="ECO:0000313" key="8">
    <source>
        <dbReference type="EMBL" id="MDT4511810.1"/>
    </source>
</evidence>
<reference evidence="9 11" key="2">
    <citation type="submission" date="2018-08" db="EMBL/GenBank/DDBJ databases">
        <title>A genome reference for cultivated species of the human gut microbiota.</title>
        <authorList>
            <person name="Zou Y."/>
            <person name="Xue W."/>
            <person name="Luo G."/>
        </authorList>
    </citation>
    <scope>NUCLEOTIDE SEQUENCE [LARGE SCALE GENOMIC DNA]</scope>
    <source>
        <strain evidence="9 11">AF22-3AC</strain>
    </source>
</reference>
<dbReference type="SUPFAM" id="SSF50249">
    <property type="entry name" value="Nucleic acid-binding proteins"/>
    <property type="match status" value="1"/>
</dbReference>
<gene>
    <name evidence="3" type="primary">cspC</name>
    <name evidence="3" type="ORF">BcellWH2_00097</name>
    <name evidence="9" type="ORF">DWX97_09025</name>
    <name evidence="5" type="ORF">F2Y81_20150</name>
    <name evidence="4" type="ORF">F2Y86_19565</name>
    <name evidence="6" type="ORF">F2Y87_11080</name>
    <name evidence="7" type="ORF">PZH42_05940</name>
    <name evidence="8" type="ORF">RO785_12600</name>
</gene>
<name>A0A0P0GH59_9BACE</name>
<dbReference type="Proteomes" id="UP000325055">
    <property type="component" value="Unassembled WGS sequence"/>
</dbReference>
<dbReference type="InterPro" id="IPR012340">
    <property type="entry name" value="NA-bd_OB-fold"/>
</dbReference>
<dbReference type="AlphaFoldDB" id="A0A0P0GH59"/>
<dbReference type="Proteomes" id="UP001266995">
    <property type="component" value="Unassembled WGS sequence"/>
</dbReference>
<reference evidence="7" key="4">
    <citation type="submission" date="2023-03" db="EMBL/GenBank/DDBJ databases">
        <title>DFI Biobank Strains.</title>
        <authorList>
            <person name="Mostad J."/>
            <person name="Paddock L."/>
            <person name="Medina S."/>
            <person name="Waligurski E."/>
            <person name="Barat B."/>
            <person name="Smith R."/>
            <person name="Burgo V."/>
            <person name="Metcalfe C."/>
            <person name="Woodson C."/>
            <person name="Sundararajan A."/>
            <person name="Ramaswamy R."/>
            <person name="Lin H."/>
            <person name="Pamer E.G."/>
        </authorList>
    </citation>
    <scope>NUCLEOTIDE SEQUENCE</scope>
    <source>
        <strain evidence="7">DFI.9.5</strain>
    </source>
</reference>
<dbReference type="EMBL" id="VVYV01000041">
    <property type="protein sequence ID" value="KAA5414407.1"/>
    <property type="molecule type" value="Genomic_DNA"/>
</dbReference>
<dbReference type="GeneID" id="66308282"/>
<reference evidence="3 10" key="1">
    <citation type="journal article" date="2015" name="Science">
        <title>Genetic determinants of in vivo fitness and diet responsiveness in multiple human gut Bacteroides.</title>
        <authorList>
            <person name="Wu M."/>
            <person name="McNulty N.P."/>
            <person name="Rodionov D.A."/>
            <person name="Khoroshkin M.S."/>
            <person name="Griffin N.W."/>
            <person name="Cheng J."/>
            <person name="Latreille P."/>
            <person name="Kerstetter R.A."/>
            <person name="Terrapon N."/>
            <person name="Henrissat B."/>
            <person name="Osterman A.L."/>
            <person name="Gordon J.I."/>
        </authorList>
    </citation>
    <scope>NUCLEOTIDE SEQUENCE [LARGE SCALE GENOMIC DNA]</scope>
    <source>
        <strain evidence="3 10">WH2</strain>
    </source>
</reference>
<protein>
    <submittedName>
        <fullName evidence="4">Cold shock domain-containing protein</fullName>
    </submittedName>
    <submittedName>
        <fullName evidence="3">Cold shock-like protein CspC</fullName>
    </submittedName>
</protein>
<organism evidence="3 10">
    <name type="scientific">Bacteroides cellulosilyticus</name>
    <dbReference type="NCBI Taxonomy" id="246787"/>
    <lineage>
        <taxon>Bacteria</taxon>
        <taxon>Pseudomonadati</taxon>
        <taxon>Bacteroidota</taxon>
        <taxon>Bacteroidia</taxon>
        <taxon>Bacteroidales</taxon>
        <taxon>Bacteroidaceae</taxon>
        <taxon>Bacteroides</taxon>
    </lineage>
</organism>
<feature type="domain" description="CSD" evidence="2">
    <location>
        <begin position="85"/>
        <end position="146"/>
    </location>
</feature>
<evidence type="ECO:0000313" key="4">
    <source>
        <dbReference type="EMBL" id="KAA5405576.1"/>
    </source>
</evidence>
<feature type="compositionally biased region" description="Basic and acidic residues" evidence="1">
    <location>
        <begin position="9"/>
        <end position="32"/>
    </location>
</feature>
<dbReference type="Gene3D" id="2.40.50.140">
    <property type="entry name" value="Nucleic acid-binding proteins"/>
    <property type="match status" value="1"/>
</dbReference>
<evidence type="ECO:0000259" key="2">
    <source>
        <dbReference type="PROSITE" id="PS51857"/>
    </source>
</evidence>
<dbReference type="EMBL" id="QRVJ01000005">
    <property type="protein sequence ID" value="RGS37864.1"/>
    <property type="molecule type" value="Genomic_DNA"/>
</dbReference>
<evidence type="ECO:0000313" key="13">
    <source>
        <dbReference type="Proteomes" id="UP000448877"/>
    </source>
</evidence>
<dbReference type="STRING" id="246787.BcellWH2_00097"/>
<dbReference type="Proteomes" id="UP000448877">
    <property type="component" value="Unassembled WGS sequence"/>
</dbReference>
<dbReference type="Pfam" id="PF00313">
    <property type="entry name" value="CSD"/>
    <property type="match status" value="1"/>
</dbReference>